<feature type="region of interest" description="Disordered" evidence="1">
    <location>
        <begin position="61"/>
        <end position="97"/>
    </location>
</feature>
<dbReference type="Proteomes" id="UP001596496">
    <property type="component" value="Unassembled WGS sequence"/>
</dbReference>
<reference evidence="3" key="1">
    <citation type="journal article" date="2019" name="Int. J. Syst. Evol. Microbiol.">
        <title>The Global Catalogue of Microorganisms (GCM) 10K type strain sequencing project: providing services to taxonomists for standard genome sequencing and annotation.</title>
        <authorList>
            <consortium name="The Broad Institute Genomics Platform"/>
            <consortium name="The Broad Institute Genome Sequencing Center for Infectious Disease"/>
            <person name="Wu L."/>
            <person name="Ma J."/>
        </authorList>
    </citation>
    <scope>NUCLEOTIDE SEQUENCE [LARGE SCALE GENOMIC DNA]</scope>
    <source>
        <strain evidence="3">CECT 7649</strain>
    </source>
</reference>
<dbReference type="Gene3D" id="1.10.10.10">
    <property type="entry name" value="Winged helix-like DNA-binding domain superfamily/Winged helix DNA-binding domain"/>
    <property type="match status" value="1"/>
</dbReference>
<dbReference type="RefSeq" id="WP_380830851.1">
    <property type="nucleotide sequence ID" value="NZ_JBHTCG010000034.1"/>
</dbReference>
<proteinExistence type="predicted"/>
<dbReference type="EMBL" id="JBHTCG010000034">
    <property type="protein sequence ID" value="MFC7387178.1"/>
    <property type="molecule type" value="Genomic_DNA"/>
</dbReference>
<name>A0ABW2PC89_9ACTN</name>
<protein>
    <recommendedName>
        <fullName evidence="4">FtsK gamma domain-containing protein</fullName>
    </recommendedName>
</protein>
<keyword evidence="3" id="KW-1185">Reference proteome</keyword>
<evidence type="ECO:0000313" key="2">
    <source>
        <dbReference type="EMBL" id="MFC7387178.1"/>
    </source>
</evidence>
<sequence>MGFAKANQLMDQLETHRVVPPADGSGARAYCPPSRCWCGRCMTVEAQVSAPWVDEGCRRAGTDSVSARRRTVTNRDTPAPTGRQRARRARVPGMLWR</sequence>
<evidence type="ECO:0000313" key="3">
    <source>
        <dbReference type="Proteomes" id="UP001596496"/>
    </source>
</evidence>
<organism evidence="2 3">
    <name type="scientific">Sphaerisporangium rhizosphaerae</name>
    <dbReference type="NCBI Taxonomy" id="2269375"/>
    <lineage>
        <taxon>Bacteria</taxon>
        <taxon>Bacillati</taxon>
        <taxon>Actinomycetota</taxon>
        <taxon>Actinomycetes</taxon>
        <taxon>Streptosporangiales</taxon>
        <taxon>Streptosporangiaceae</taxon>
        <taxon>Sphaerisporangium</taxon>
    </lineage>
</organism>
<accession>A0ABW2PC89</accession>
<evidence type="ECO:0008006" key="4">
    <source>
        <dbReference type="Google" id="ProtNLM"/>
    </source>
</evidence>
<dbReference type="InterPro" id="IPR036388">
    <property type="entry name" value="WH-like_DNA-bd_sf"/>
</dbReference>
<gene>
    <name evidence="2" type="ORF">ACFQSB_33565</name>
</gene>
<evidence type="ECO:0000256" key="1">
    <source>
        <dbReference type="SAM" id="MobiDB-lite"/>
    </source>
</evidence>
<comment type="caution">
    <text evidence="2">The sequence shown here is derived from an EMBL/GenBank/DDBJ whole genome shotgun (WGS) entry which is preliminary data.</text>
</comment>